<sequence length="123" mass="13803">MPGYGFRSRDEWGQFIMEYLSTRKELRRVFLLIEAKVGQLKSTDMSFLELVEKYGVATQLILTKTDKLKHADLTAISSNIIRAAQDIAPSVVHPNVICCSFKTKTGIGAIQEEILRASNIIQS</sequence>
<accession>A0A9W8HRL8</accession>
<organism evidence="1 2">
    <name type="scientific">Coemansia interrupta</name>
    <dbReference type="NCBI Taxonomy" id="1126814"/>
    <lineage>
        <taxon>Eukaryota</taxon>
        <taxon>Fungi</taxon>
        <taxon>Fungi incertae sedis</taxon>
        <taxon>Zoopagomycota</taxon>
        <taxon>Kickxellomycotina</taxon>
        <taxon>Kickxellomycetes</taxon>
        <taxon>Kickxellales</taxon>
        <taxon>Kickxellaceae</taxon>
        <taxon>Coemansia</taxon>
    </lineage>
</organism>
<dbReference type="InterPro" id="IPR027417">
    <property type="entry name" value="P-loop_NTPase"/>
</dbReference>
<protein>
    <recommendedName>
        <fullName evidence="3">GTP-binding protein</fullName>
    </recommendedName>
</protein>
<evidence type="ECO:0000313" key="2">
    <source>
        <dbReference type="Proteomes" id="UP001140172"/>
    </source>
</evidence>
<proteinExistence type="predicted"/>
<dbReference type="PANTHER" id="PTHR46498">
    <property type="entry name" value="GTP-BINDING PROTEIN 8"/>
    <property type="match status" value="1"/>
</dbReference>
<dbReference type="AlphaFoldDB" id="A0A9W8HRL8"/>
<dbReference type="PANTHER" id="PTHR46498:SF1">
    <property type="entry name" value="GTP-BINDING PROTEIN 8"/>
    <property type="match status" value="1"/>
</dbReference>
<keyword evidence="2" id="KW-1185">Reference proteome</keyword>
<gene>
    <name evidence="1" type="ORF">GGI15_000726</name>
</gene>
<dbReference type="EMBL" id="JANBUM010000023">
    <property type="protein sequence ID" value="KAJ2787424.1"/>
    <property type="molecule type" value="Genomic_DNA"/>
</dbReference>
<evidence type="ECO:0008006" key="3">
    <source>
        <dbReference type="Google" id="ProtNLM"/>
    </source>
</evidence>
<dbReference type="SUPFAM" id="SSF52540">
    <property type="entry name" value="P-loop containing nucleoside triphosphate hydrolases"/>
    <property type="match status" value="1"/>
</dbReference>
<dbReference type="Gene3D" id="3.40.50.300">
    <property type="entry name" value="P-loop containing nucleotide triphosphate hydrolases"/>
    <property type="match status" value="1"/>
</dbReference>
<reference evidence="1" key="1">
    <citation type="submission" date="2022-07" db="EMBL/GenBank/DDBJ databases">
        <title>Phylogenomic reconstructions and comparative analyses of Kickxellomycotina fungi.</title>
        <authorList>
            <person name="Reynolds N.K."/>
            <person name="Stajich J.E."/>
            <person name="Barry K."/>
            <person name="Grigoriev I.V."/>
            <person name="Crous P."/>
            <person name="Smith M.E."/>
        </authorList>
    </citation>
    <scope>NUCLEOTIDE SEQUENCE</scope>
    <source>
        <strain evidence="1">BCRC 34489</strain>
    </source>
</reference>
<name>A0A9W8HRL8_9FUNG</name>
<comment type="caution">
    <text evidence="1">The sequence shown here is derived from an EMBL/GenBank/DDBJ whole genome shotgun (WGS) entry which is preliminary data.</text>
</comment>
<dbReference type="InterPro" id="IPR052279">
    <property type="entry name" value="EngB_GTPase"/>
</dbReference>
<evidence type="ECO:0000313" key="1">
    <source>
        <dbReference type="EMBL" id="KAJ2787424.1"/>
    </source>
</evidence>
<dbReference type="GO" id="GO:0005739">
    <property type="term" value="C:mitochondrion"/>
    <property type="evidence" value="ECO:0007669"/>
    <property type="project" value="TreeGrafter"/>
</dbReference>
<dbReference type="Proteomes" id="UP001140172">
    <property type="component" value="Unassembled WGS sequence"/>
</dbReference>
<dbReference type="OrthoDB" id="391988at2759"/>